<gene>
    <name evidence="2" type="ORF">CDL15_Pgr007399</name>
</gene>
<evidence type="ECO:0000313" key="2">
    <source>
        <dbReference type="EMBL" id="OWM81361.1"/>
    </source>
</evidence>
<dbReference type="EMBL" id="MTKT01002214">
    <property type="protein sequence ID" value="OWM81361.1"/>
    <property type="molecule type" value="Genomic_DNA"/>
</dbReference>
<feature type="region of interest" description="Disordered" evidence="1">
    <location>
        <begin position="1"/>
        <end position="75"/>
    </location>
</feature>
<proteinExistence type="predicted"/>
<sequence length="75" mass="8554">MRRQGELEEAESMQRKSKGDAGSRRGWDVWQLRGEEKKQGMGLLSVQHQGNRREAEEKADRVQPRKQQGMGASTS</sequence>
<reference evidence="3" key="1">
    <citation type="journal article" date="2017" name="Plant J.">
        <title>The pomegranate (Punica granatum L.) genome and the genomics of punicalagin biosynthesis.</title>
        <authorList>
            <person name="Qin G."/>
            <person name="Xu C."/>
            <person name="Ming R."/>
            <person name="Tang H."/>
            <person name="Guyot R."/>
            <person name="Kramer E.M."/>
            <person name="Hu Y."/>
            <person name="Yi X."/>
            <person name="Qi Y."/>
            <person name="Xu X."/>
            <person name="Gao Z."/>
            <person name="Pan H."/>
            <person name="Jian J."/>
            <person name="Tian Y."/>
            <person name="Yue Z."/>
            <person name="Xu Y."/>
        </authorList>
    </citation>
    <scope>NUCLEOTIDE SEQUENCE [LARGE SCALE GENOMIC DNA]</scope>
    <source>
        <strain evidence="3">cv. Dabenzi</strain>
    </source>
</reference>
<protein>
    <submittedName>
        <fullName evidence="2">Uncharacterized protein</fullName>
    </submittedName>
</protein>
<organism evidence="2 3">
    <name type="scientific">Punica granatum</name>
    <name type="common">Pomegranate</name>
    <dbReference type="NCBI Taxonomy" id="22663"/>
    <lineage>
        <taxon>Eukaryota</taxon>
        <taxon>Viridiplantae</taxon>
        <taxon>Streptophyta</taxon>
        <taxon>Embryophyta</taxon>
        <taxon>Tracheophyta</taxon>
        <taxon>Spermatophyta</taxon>
        <taxon>Magnoliopsida</taxon>
        <taxon>eudicotyledons</taxon>
        <taxon>Gunneridae</taxon>
        <taxon>Pentapetalae</taxon>
        <taxon>rosids</taxon>
        <taxon>malvids</taxon>
        <taxon>Myrtales</taxon>
        <taxon>Lythraceae</taxon>
        <taxon>Punica</taxon>
    </lineage>
</organism>
<name>A0A218XA18_PUNGR</name>
<accession>A0A218XA18</accession>
<dbReference type="Proteomes" id="UP000197138">
    <property type="component" value="Unassembled WGS sequence"/>
</dbReference>
<comment type="caution">
    <text evidence="2">The sequence shown here is derived from an EMBL/GenBank/DDBJ whole genome shotgun (WGS) entry which is preliminary data.</text>
</comment>
<evidence type="ECO:0000256" key="1">
    <source>
        <dbReference type="SAM" id="MobiDB-lite"/>
    </source>
</evidence>
<evidence type="ECO:0000313" key="3">
    <source>
        <dbReference type="Proteomes" id="UP000197138"/>
    </source>
</evidence>
<dbReference type="AlphaFoldDB" id="A0A218XA18"/>
<feature type="compositionally biased region" description="Basic and acidic residues" evidence="1">
    <location>
        <begin position="51"/>
        <end position="63"/>
    </location>
</feature>
<feature type="compositionally biased region" description="Basic and acidic residues" evidence="1">
    <location>
        <begin position="1"/>
        <end position="39"/>
    </location>
</feature>